<keyword evidence="3" id="KW-1185">Reference proteome</keyword>
<sequence>MKPVYLLGFIPFIGILVGSVFASKVNVIVLGMPFLLFWHTLWLIISSTIILIIYKLDPINKEENE</sequence>
<evidence type="ECO:0000313" key="2">
    <source>
        <dbReference type="EMBL" id="KWW17330.1"/>
    </source>
</evidence>
<reference evidence="2 3" key="1">
    <citation type="submission" date="2015-11" db="EMBL/GenBank/DDBJ databases">
        <title>Genome Sequence of Bacillus simplex strain VanAntwerpen2.</title>
        <authorList>
            <person name="Couger M.B."/>
        </authorList>
    </citation>
    <scope>NUCLEOTIDE SEQUENCE [LARGE SCALE GENOMIC DNA]</scope>
    <source>
        <strain evidence="2 3">VanAntwerpen02</strain>
    </source>
</reference>
<dbReference type="RefSeq" id="WP_061142877.1">
    <property type="nucleotide sequence ID" value="NZ_LNNH01000028.1"/>
</dbReference>
<dbReference type="Pfam" id="PF11755">
    <property type="entry name" value="DUF3311"/>
    <property type="match status" value="1"/>
</dbReference>
<keyword evidence="1" id="KW-0472">Membrane</keyword>
<feature type="transmembrane region" description="Helical" evidence="1">
    <location>
        <begin position="32"/>
        <end position="54"/>
    </location>
</feature>
<dbReference type="Proteomes" id="UP000064189">
    <property type="component" value="Unassembled WGS sequence"/>
</dbReference>
<evidence type="ECO:0000313" key="3">
    <source>
        <dbReference type="Proteomes" id="UP000064189"/>
    </source>
</evidence>
<evidence type="ECO:0000256" key="1">
    <source>
        <dbReference type="SAM" id="Phobius"/>
    </source>
</evidence>
<name>A0A120GP46_9BACI</name>
<protein>
    <submittedName>
        <fullName evidence="2">Permease</fullName>
    </submittedName>
</protein>
<gene>
    <name evidence="2" type="ORF">AS888_22265</name>
</gene>
<keyword evidence="1" id="KW-1133">Transmembrane helix</keyword>
<accession>A0A120GP46</accession>
<dbReference type="InterPro" id="IPR021741">
    <property type="entry name" value="DUF3311"/>
</dbReference>
<comment type="caution">
    <text evidence="2">The sequence shown here is derived from an EMBL/GenBank/DDBJ whole genome shotgun (WGS) entry which is preliminary data.</text>
</comment>
<proteinExistence type="predicted"/>
<keyword evidence="1" id="KW-0812">Transmembrane</keyword>
<dbReference type="AlphaFoldDB" id="A0A120GP46"/>
<organism evidence="2 3">
    <name type="scientific">Peribacillus simplex</name>
    <dbReference type="NCBI Taxonomy" id="1478"/>
    <lineage>
        <taxon>Bacteria</taxon>
        <taxon>Bacillati</taxon>
        <taxon>Bacillota</taxon>
        <taxon>Bacilli</taxon>
        <taxon>Bacillales</taxon>
        <taxon>Bacillaceae</taxon>
        <taxon>Peribacillus</taxon>
    </lineage>
</organism>
<dbReference type="EMBL" id="LNNH01000028">
    <property type="protein sequence ID" value="KWW17330.1"/>
    <property type="molecule type" value="Genomic_DNA"/>
</dbReference>